<comment type="caution">
    <text evidence="1">The sequence shown here is derived from an EMBL/GenBank/DDBJ whole genome shotgun (WGS) entry which is preliminary data.</text>
</comment>
<reference evidence="1 2" key="1">
    <citation type="journal article" date="2013" name="Curr. Biol.">
        <title>The Genome of the Foraminiferan Reticulomyxa filosa.</title>
        <authorList>
            <person name="Glockner G."/>
            <person name="Hulsmann N."/>
            <person name="Schleicher M."/>
            <person name="Noegel A.A."/>
            <person name="Eichinger L."/>
            <person name="Gallinger C."/>
            <person name="Pawlowski J."/>
            <person name="Sierra R."/>
            <person name="Euteneuer U."/>
            <person name="Pillet L."/>
            <person name="Moustafa A."/>
            <person name="Platzer M."/>
            <person name="Groth M."/>
            <person name="Szafranski K."/>
            <person name="Schliwa M."/>
        </authorList>
    </citation>
    <scope>NUCLEOTIDE SEQUENCE [LARGE SCALE GENOMIC DNA]</scope>
</reference>
<evidence type="ECO:0000313" key="2">
    <source>
        <dbReference type="Proteomes" id="UP000023152"/>
    </source>
</evidence>
<dbReference type="EMBL" id="ASPP01018816">
    <property type="protein sequence ID" value="ETO15762.1"/>
    <property type="molecule type" value="Genomic_DNA"/>
</dbReference>
<gene>
    <name evidence="1" type="ORF">RFI_21604</name>
</gene>
<dbReference type="SUPFAM" id="SSF81901">
    <property type="entry name" value="HCP-like"/>
    <property type="match status" value="1"/>
</dbReference>
<dbReference type="OrthoDB" id="2384430at2759"/>
<dbReference type="InterPro" id="IPR052945">
    <property type="entry name" value="Mitotic_Regulator"/>
</dbReference>
<organism evidence="1 2">
    <name type="scientific">Reticulomyxa filosa</name>
    <dbReference type="NCBI Taxonomy" id="46433"/>
    <lineage>
        <taxon>Eukaryota</taxon>
        <taxon>Sar</taxon>
        <taxon>Rhizaria</taxon>
        <taxon>Retaria</taxon>
        <taxon>Foraminifera</taxon>
        <taxon>Monothalamids</taxon>
        <taxon>Reticulomyxidae</taxon>
        <taxon>Reticulomyxa</taxon>
    </lineage>
</organism>
<protein>
    <submittedName>
        <fullName evidence="1">Sel1 domain-containing protein</fullName>
    </submittedName>
</protein>
<dbReference type="PANTHER" id="PTHR43628:SF1">
    <property type="entry name" value="CHITIN SYNTHASE REGULATORY FACTOR 2-RELATED"/>
    <property type="match status" value="1"/>
</dbReference>
<proteinExistence type="predicted"/>
<dbReference type="SMART" id="SM00671">
    <property type="entry name" value="SEL1"/>
    <property type="match status" value="3"/>
</dbReference>
<evidence type="ECO:0000313" key="1">
    <source>
        <dbReference type="EMBL" id="ETO15762.1"/>
    </source>
</evidence>
<keyword evidence="2" id="KW-1185">Reference proteome</keyword>
<dbReference type="InterPro" id="IPR006597">
    <property type="entry name" value="Sel1-like"/>
</dbReference>
<name>X6MQN6_RETFI</name>
<sequence>MCLHVYSKFTTEPLNTFVKVQRMKSTYPKKKKEYVQLFFLKKTKLREINKIIYWYYLGIMYEKGYHVPQNIAVALDYFKKAYEVCGHLQSLLKIGDSYFSGSGCVQDYKKAFDIYHILALNYSNKIACNNLGIMYEEGLGTDVNLAAAQNWYKVAADQVKYITFRKIKLKLYSSFLFFLQ</sequence>
<dbReference type="Gene3D" id="1.25.40.10">
    <property type="entry name" value="Tetratricopeptide repeat domain"/>
    <property type="match status" value="1"/>
</dbReference>
<dbReference type="Proteomes" id="UP000023152">
    <property type="component" value="Unassembled WGS sequence"/>
</dbReference>
<dbReference type="Pfam" id="PF08238">
    <property type="entry name" value="Sel1"/>
    <property type="match status" value="3"/>
</dbReference>
<dbReference type="AlphaFoldDB" id="X6MQN6"/>
<dbReference type="PANTHER" id="PTHR43628">
    <property type="entry name" value="ACTIVATOR OF C KINASE PROTEIN 1-RELATED"/>
    <property type="match status" value="1"/>
</dbReference>
<accession>X6MQN6</accession>
<dbReference type="InterPro" id="IPR011990">
    <property type="entry name" value="TPR-like_helical_dom_sf"/>
</dbReference>